<dbReference type="Proteomes" id="UP001480595">
    <property type="component" value="Unassembled WGS sequence"/>
</dbReference>
<feature type="compositionally biased region" description="Acidic residues" evidence="1">
    <location>
        <begin position="42"/>
        <end position="54"/>
    </location>
</feature>
<reference evidence="2 3" key="1">
    <citation type="submission" date="2023-01" db="EMBL/GenBank/DDBJ databases">
        <title>Analysis of 21 Apiospora genomes using comparative genomics revels a genus with tremendous synthesis potential of carbohydrate active enzymes and secondary metabolites.</title>
        <authorList>
            <person name="Sorensen T."/>
        </authorList>
    </citation>
    <scope>NUCLEOTIDE SEQUENCE [LARGE SCALE GENOMIC DNA]</scope>
    <source>
        <strain evidence="2 3">CBS 135458</strain>
    </source>
</reference>
<evidence type="ECO:0000313" key="3">
    <source>
        <dbReference type="Proteomes" id="UP001480595"/>
    </source>
</evidence>
<feature type="compositionally biased region" description="Basic and acidic residues" evidence="1">
    <location>
        <begin position="55"/>
        <end position="65"/>
    </location>
</feature>
<feature type="region of interest" description="Disordered" evidence="1">
    <location>
        <begin position="18"/>
        <end position="103"/>
    </location>
</feature>
<feature type="compositionally biased region" description="Acidic residues" evidence="1">
    <location>
        <begin position="89"/>
        <end position="102"/>
    </location>
</feature>
<dbReference type="EMBL" id="JAQQWL010000009">
    <property type="protein sequence ID" value="KAK8057988.1"/>
    <property type="molecule type" value="Genomic_DNA"/>
</dbReference>
<evidence type="ECO:0000313" key="2">
    <source>
        <dbReference type="EMBL" id="KAK8057988.1"/>
    </source>
</evidence>
<accession>A0ABR1UGG1</accession>
<dbReference type="GeneID" id="92092908"/>
<organism evidence="2 3">
    <name type="scientific">Apiospora phragmitis</name>
    <dbReference type="NCBI Taxonomy" id="2905665"/>
    <lineage>
        <taxon>Eukaryota</taxon>
        <taxon>Fungi</taxon>
        <taxon>Dikarya</taxon>
        <taxon>Ascomycota</taxon>
        <taxon>Pezizomycotina</taxon>
        <taxon>Sordariomycetes</taxon>
        <taxon>Xylariomycetidae</taxon>
        <taxon>Amphisphaeriales</taxon>
        <taxon>Apiosporaceae</taxon>
        <taxon>Apiospora</taxon>
    </lineage>
</organism>
<evidence type="ECO:0000256" key="1">
    <source>
        <dbReference type="SAM" id="MobiDB-lite"/>
    </source>
</evidence>
<protein>
    <submittedName>
        <fullName evidence="2">Uncharacterized protein</fullName>
    </submittedName>
</protein>
<feature type="compositionally biased region" description="Acidic residues" evidence="1">
    <location>
        <begin position="66"/>
        <end position="82"/>
    </location>
</feature>
<gene>
    <name evidence="2" type="ORF">PG994_008436</name>
</gene>
<keyword evidence="3" id="KW-1185">Reference proteome</keyword>
<dbReference type="RefSeq" id="XP_066713434.1">
    <property type="nucleotide sequence ID" value="XM_066859845.1"/>
</dbReference>
<proteinExistence type="predicted"/>
<name>A0ABR1UGG1_9PEZI</name>
<comment type="caution">
    <text evidence="2">The sequence shown here is derived from an EMBL/GenBank/DDBJ whole genome shotgun (WGS) entry which is preliminary data.</text>
</comment>
<sequence>MAQPLRREERRNQIRNMIEFPNNRIPPRWEMANSDGLSPYDEILEDFESDDDISEEHPEDAKFDDDISDESPEDDISDESLEDSISGDSPEDEINNDGESIEDWNFGGLTMHMKLTAPMDVEDSWSFYCGAEELTGSQMLQVWGDKFTVL</sequence>